<dbReference type="InterPro" id="IPR016047">
    <property type="entry name" value="M23ase_b-sheet_dom"/>
</dbReference>
<sequence length="377" mass="39694">MRHSAISDSTGHRPSRRGIRPALFYGMFAVLLGGNAVTGTALMMAPDIARLLGGQNELVLSAYEDRLAQMRVEIDRLHSRNYAQAGDMNLQLQELSAQQEVLLEQHQLVRALVTKADQLGIAAVTPAQDAPLELSLETTHSGNPDVAATAASVAQMMDETQMAMTGIAVAATERTAGIVSELGKLGITLDLPDTQPAGVGGPFIAADDALASVPMIEDANAVMDALMLYQAARDSLSVAPVHMPITGNFRQSSGYGNRKDPFTGARAFHSGLDFAAATGTAVLSAADGVVTFVGEKSGYGKVVEVDHGNGLITRYAHLSAYLARQGQSVQTGTPIAKVGSTGRSTGPHLHFEVHRGDKSLDPKPFLDTGKRILAMLG</sequence>
<accession>A0A1Y6ENW2</accession>
<dbReference type="PANTHER" id="PTHR21666">
    <property type="entry name" value="PEPTIDASE-RELATED"/>
    <property type="match status" value="1"/>
</dbReference>
<dbReference type="InterPro" id="IPR011055">
    <property type="entry name" value="Dup_hybrid_motif"/>
</dbReference>
<dbReference type="InterPro" id="IPR050570">
    <property type="entry name" value="Cell_wall_metabolism_enzyme"/>
</dbReference>
<dbReference type="OrthoDB" id="9805070at2"/>
<dbReference type="FunFam" id="2.70.70.10:FF:000006">
    <property type="entry name" value="M23 family peptidase"/>
    <property type="match status" value="1"/>
</dbReference>
<evidence type="ECO:0000313" key="4">
    <source>
        <dbReference type="Proteomes" id="UP000194474"/>
    </source>
</evidence>
<organism evidence="3 4">
    <name type="scientific">Devosia lucknowensis</name>
    <dbReference type="NCBI Taxonomy" id="1096929"/>
    <lineage>
        <taxon>Bacteria</taxon>
        <taxon>Pseudomonadati</taxon>
        <taxon>Pseudomonadota</taxon>
        <taxon>Alphaproteobacteria</taxon>
        <taxon>Hyphomicrobiales</taxon>
        <taxon>Devosiaceae</taxon>
        <taxon>Devosia</taxon>
    </lineage>
</organism>
<dbReference type="RefSeq" id="WP_140048884.1">
    <property type="nucleotide sequence ID" value="NZ_FXWK01000001.1"/>
</dbReference>
<keyword evidence="1" id="KW-0472">Membrane</keyword>
<keyword evidence="1" id="KW-1133">Transmembrane helix</keyword>
<feature type="transmembrane region" description="Helical" evidence="1">
    <location>
        <begin position="22"/>
        <end position="45"/>
    </location>
</feature>
<gene>
    <name evidence="3" type="ORF">SAMN06295905_0901</name>
</gene>
<protein>
    <submittedName>
        <fullName evidence="3">Murein DD-endopeptidase MepM and murein hydrolase activator NlpD, contain LysM domain</fullName>
    </submittedName>
</protein>
<name>A0A1Y6ENW2_9HYPH</name>
<dbReference type="SUPFAM" id="SSF51261">
    <property type="entry name" value="Duplicated hybrid motif"/>
    <property type="match status" value="1"/>
</dbReference>
<dbReference type="EMBL" id="FXWK01000001">
    <property type="protein sequence ID" value="SMQ63999.1"/>
    <property type="molecule type" value="Genomic_DNA"/>
</dbReference>
<dbReference type="CDD" id="cd12797">
    <property type="entry name" value="M23_peptidase"/>
    <property type="match status" value="1"/>
</dbReference>
<evidence type="ECO:0000256" key="1">
    <source>
        <dbReference type="SAM" id="Phobius"/>
    </source>
</evidence>
<evidence type="ECO:0000259" key="2">
    <source>
        <dbReference type="Pfam" id="PF01551"/>
    </source>
</evidence>
<reference evidence="4" key="1">
    <citation type="submission" date="2017-04" db="EMBL/GenBank/DDBJ databases">
        <authorList>
            <person name="Varghese N."/>
            <person name="Submissions S."/>
        </authorList>
    </citation>
    <scope>NUCLEOTIDE SEQUENCE [LARGE SCALE GENOMIC DNA]</scope>
</reference>
<dbReference type="Proteomes" id="UP000194474">
    <property type="component" value="Unassembled WGS sequence"/>
</dbReference>
<dbReference type="PANTHER" id="PTHR21666:SF270">
    <property type="entry name" value="MUREIN HYDROLASE ACTIVATOR ENVC"/>
    <property type="match status" value="1"/>
</dbReference>
<dbReference type="Pfam" id="PF01551">
    <property type="entry name" value="Peptidase_M23"/>
    <property type="match status" value="1"/>
</dbReference>
<dbReference type="Gene3D" id="2.70.70.10">
    <property type="entry name" value="Glucose Permease (Domain IIA)"/>
    <property type="match status" value="1"/>
</dbReference>
<feature type="domain" description="M23ase beta-sheet core" evidence="2">
    <location>
        <begin position="268"/>
        <end position="362"/>
    </location>
</feature>
<dbReference type="GO" id="GO:0004222">
    <property type="term" value="F:metalloendopeptidase activity"/>
    <property type="evidence" value="ECO:0007669"/>
    <property type="project" value="TreeGrafter"/>
</dbReference>
<dbReference type="AlphaFoldDB" id="A0A1Y6ENW2"/>
<keyword evidence="3" id="KW-0378">Hydrolase</keyword>
<keyword evidence="1" id="KW-0812">Transmembrane</keyword>
<evidence type="ECO:0000313" key="3">
    <source>
        <dbReference type="EMBL" id="SMQ63999.1"/>
    </source>
</evidence>
<proteinExistence type="predicted"/>
<keyword evidence="4" id="KW-1185">Reference proteome</keyword>